<dbReference type="GO" id="GO:0034038">
    <property type="term" value="F:deoxyhypusine synthase activity"/>
    <property type="evidence" value="ECO:0007669"/>
    <property type="project" value="TreeGrafter"/>
</dbReference>
<evidence type="ECO:0000256" key="3">
    <source>
        <dbReference type="ARBA" id="ARBA00023027"/>
    </source>
</evidence>
<dbReference type="Gene3D" id="3.40.910.10">
    <property type="entry name" value="Deoxyhypusine synthase"/>
    <property type="match status" value="1"/>
</dbReference>
<dbReference type="FunFam" id="3.40.910.10:FF:000010">
    <property type="entry name" value="Deoxyhypusine synthase"/>
    <property type="match status" value="1"/>
</dbReference>
<comment type="similarity">
    <text evidence="2">Belongs to the deoxyhypusine synthase family.</text>
</comment>
<gene>
    <name evidence="6" type="primary">dys1</name>
</gene>
<organism evidence="6">
    <name type="scientific">uncultured marine group II/III euryarchaeote KM3_127_D04</name>
    <dbReference type="NCBI Taxonomy" id="1457857"/>
    <lineage>
        <taxon>Archaea</taxon>
        <taxon>Methanobacteriati</taxon>
        <taxon>Methanobacteriota</taxon>
        <taxon>environmental samples</taxon>
    </lineage>
</organism>
<reference evidence="6" key="1">
    <citation type="journal article" date="2014" name="Genome Biol. Evol.">
        <title>Pangenome evidence for extensive interdomain horizontal transfer affecting lineage core and shell genes in uncultured planktonic thaumarchaeota and euryarchaeota.</title>
        <authorList>
            <person name="Deschamps P."/>
            <person name="Zivanovic Y."/>
            <person name="Moreira D."/>
            <person name="Rodriguez-Valera F."/>
            <person name="Lopez-Garcia P."/>
        </authorList>
    </citation>
    <scope>NUCLEOTIDE SEQUENCE</scope>
</reference>
<dbReference type="PANTHER" id="PTHR11703">
    <property type="entry name" value="DEOXYHYPUSINE SYNTHASE"/>
    <property type="match status" value="1"/>
</dbReference>
<dbReference type="GO" id="GO:0005737">
    <property type="term" value="C:cytoplasm"/>
    <property type="evidence" value="ECO:0007669"/>
    <property type="project" value="TreeGrafter"/>
</dbReference>
<evidence type="ECO:0000256" key="4">
    <source>
        <dbReference type="ARBA" id="ARBA00039467"/>
    </source>
</evidence>
<dbReference type="PANTHER" id="PTHR11703:SF0">
    <property type="entry name" value="DEOXYHYPUSINE SYNTHASE"/>
    <property type="match status" value="1"/>
</dbReference>
<dbReference type="SUPFAM" id="SSF52467">
    <property type="entry name" value="DHS-like NAD/FAD-binding domain"/>
    <property type="match status" value="1"/>
</dbReference>
<dbReference type="InterPro" id="IPR029035">
    <property type="entry name" value="DHS-like_NAD/FAD-binding_dom"/>
</dbReference>
<dbReference type="InterPro" id="IPR002773">
    <property type="entry name" value="Deoxyhypusine_synthase"/>
</dbReference>
<dbReference type="InterPro" id="IPR036982">
    <property type="entry name" value="Deoxyhypusine_synthase_sf"/>
</dbReference>
<dbReference type="Pfam" id="PF01916">
    <property type="entry name" value="DS"/>
    <property type="match status" value="1"/>
</dbReference>
<dbReference type="AlphaFoldDB" id="A0A075GDB4"/>
<comment type="function">
    <text evidence="1">Catalyzes the NAD-dependent oxidative cleavage of spermidine and the subsequent transfer of the butylamine moiety of spermidine to the epsilon-amino group of a specific lysine residue of the eIF-5A precursor protein to form the intermediate deoxyhypusine residue.</text>
</comment>
<accession>A0A075GDB4</accession>
<protein>
    <recommendedName>
        <fullName evidence="4">Probable deoxyhypusine synthase</fullName>
    </recommendedName>
</protein>
<name>A0A075GDB4_9EURY</name>
<dbReference type="NCBIfam" id="NF002294">
    <property type="entry name" value="PRK01221.1"/>
    <property type="match status" value="1"/>
</dbReference>
<evidence type="ECO:0000256" key="5">
    <source>
        <dbReference type="ARBA" id="ARBA00043952"/>
    </source>
</evidence>
<sequence>MIGFHLAKLDFSPFGDLNTKERADRSVTSYSRDDFTAPVEDYDFATIDTPRSLIDQMARAGGFTATKLAHARDILGSSMAKTDEEGVLNWLSFPACLCATGTRGFFLEAVKRKSFNVIITTCGTLDHDIARTFQDYFHGDFNLDDVALGEEGLNRLGNVIVPNECYGEILENVVLPWLEEIEEERAATQPDNIWLGFGSVELCWAMGDRIEDETSLLHWVAKHRIPMVIPGLSDGSIGAQLFMHRQKNPNFMVDFLADEQILSDLTWTAKESHALMVGGGISKHHVIWWNQYRDGLDSAVGITTAPEHDGSLSGARLKEAISWGKIRPEAPHVVVEGDASVLLPLLGADLFAE</sequence>
<proteinExistence type="inferred from homology"/>
<dbReference type="EMBL" id="KF900578">
    <property type="protein sequence ID" value="AIE99991.1"/>
    <property type="molecule type" value="Genomic_DNA"/>
</dbReference>
<evidence type="ECO:0000256" key="2">
    <source>
        <dbReference type="ARBA" id="ARBA00009892"/>
    </source>
</evidence>
<evidence type="ECO:0000313" key="6">
    <source>
        <dbReference type="EMBL" id="AIE99991.1"/>
    </source>
</evidence>
<keyword evidence="6" id="KW-0808">Transferase</keyword>
<comment type="pathway">
    <text evidence="5">Protein modification.</text>
</comment>
<keyword evidence="3" id="KW-0520">NAD</keyword>
<evidence type="ECO:0000256" key="1">
    <source>
        <dbReference type="ARBA" id="ARBA00002823"/>
    </source>
</evidence>